<dbReference type="EMBL" id="LAZR01001957">
    <property type="protein sequence ID" value="KKN36563.1"/>
    <property type="molecule type" value="Genomic_DNA"/>
</dbReference>
<comment type="caution">
    <text evidence="1">The sequence shown here is derived from an EMBL/GenBank/DDBJ whole genome shotgun (WGS) entry which is preliminary data.</text>
</comment>
<accession>A0A0F9T4R8</accession>
<organism evidence="1">
    <name type="scientific">marine sediment metagenome</name>
    <dbReference type="NCBI Taxonomy" id="412755"/>
    <lineage>
        <taxon>unclassified sequences</taxon>
        <taxon>metagenomes</taxon>
        <taxon>ecological metagenomes</taxon>
    </lineage>
</organism>
<name>A0A0F9T4R8_9ZZZZ</name>
<sequence length="75" mass="8260">MTGKACWYRESKTAPWRGGTLLHWGLNYEEFEAGPGNFTVAVIVDDETQVVTYHHANDNLCFAAAPPSTHYGGTT</sequence>
<gene>
    <name evidence="1" type="ORF">LCGC14_0772330</name>
</gene>
<proteinExistence type="predicted"/>
<evidence type="ECO:0000313" key="1">
    <source>
        <dbReference type="EMBL" id="KKN36563.1"/>
    </source>
</evidence>
<protein>
    <submittedName>
        <fullName evidence="1">Uncharacterized protein</fullName>
    </submittedName>
</protein>
<reference evidence="1" key="1">
    <citation type="journal article" date="2015" name="Nature">
        <title>Complex archaea that bridge the gap between prokaryotes and eukaryotes.</title>
        <authorList>
            <person name="Spang A."/>
            <person name="Saw J.H."/>
            <person name="Jorgensen S.L."/>
            <person name="Zaremba-Niedzwiedzka K."/>
            <person name="Martijn J."/>
            <person name="Lind A.E."/>
            <person name="van Eijk R."/>
            <person name="Schleper C."/>
            <person name="Guy L."/>
            <person name="Ettema T.J."/>
        </authorList>
    </citation>
    <scope>NUCLEOTIDE SEQUENCE</scope>
</reference>
<dbReference type="AlphaFoldDB" id="A0A0F9T4R8"/>